<keyword evidence="2" id="KW-1185">Reference proteome</keyword>
<gene>
    <name evidence="1" type="ORF">Pcinc_028623</name>
</gene>
<organism evidence="1 2">
    <name type="scientific">Petrolisthes cinctipes</name>
    <name type="common">Flat porcelain crab</name>
    <dbReference type="NCBI Taxonomy" id="88211"/>
    <lineage>
        <taxon>Eukaryota</taxon>
        <taxon>Metazoa</taxon>
        <taxon>Ecdysozoa</taxon>
        <taxon>Arthropoda</taxon>
        <taxon>Crustacea</taxon>
        <taxon>Multicrustacea</taxon>
        <taxon>Malacostraca</taxon>
        <taxon>Eumalacostraca</taxon>
        <taxon>Eucarida</taxon>
        <taxon>Decapoda</taxon>
        <taxon>Pleocyemata</taxon>
        <taxon>Anomura</taxon>
        <taxon>Galatheoidea</taxon>
        <taxon>Porcellanidae</taxon>
        <taxon>Petrolisthes</taxon>
    </lineage>
</organism>
<comment type="caution">
    <text evidence="1">The sequence shown here is derived from an EMBL/GenBank/DDBJ whole genome shotgun (WGS) entry which is preliminary data.</text>
</comment>
<name>A0AAE1F3A2_PETCI</name>
<proteinExistence type="predicted"/>
<sequence length="84" mass="9490">METLQRWGIKFSLMRDEVGVNGLRMGKGTQEPPLVVPFQDNSGVQKPRLQRQEYLSPYGATMERAPDPSVTLRKQAWNISDGAE</sequence>
<reference evidence="1" key="1">
    <citation type="submission" date="2023-10" db="EMBL/GenBank/DDBJ databases">
        <title>Genome assemblies of two species of porcelain crab, Petrolisthes cinctipes and Petrolisthes manimaculis (Anomura: Porcellanidae).</title>
        <authorList>
            <person name="Angst P."/>
        </authorList>
    </citation>
    <scope>NUCLEOTIDE SEQUENCE</scope>
    <source>
        <strain evidence="1">PB745_01</strain>
        <tissue evidence="1">Gill</tissue>
    </source>
</reference>
<dbReference type="Proteomes" id="UP001286313">
    <property type="component" value="Unassembled WGS sequence"/>
</dbReference>
<evidence type="ECO:0000313" key="1">
    <source>
        <dbReference type="EMBL" id="KAK3865803.1"/>
    </source>
</evidence>
<dbReference type="AlphaFoldDB" id="A0AAE1F3A2"/>
<accession>A0AAE1F3A2</accession>
<evidence type="ECO:0000313" key="2">
    <source>
        <dbReference type="Proteomes" id="UP001286313"/>
    </source>
</evidence>
<protein>
    <submittedName>
        <fullName evidence="1">Uncharacterized protein</fullName>
    </submittedName>
</protein>
<dbReference type="EMBL" id="JAWQEG010003521">
    <property type="protein sequence ID" value="KAK3865803.1"/>
    <property type="molecule type" value="Genomic_DNA"/>
</dbReference>